<feature type="transmembrane region" description="Helical" evidence="1">
    <location>
        <begin position="164"/>
        <end position="185"/>
    </location>
</feature>
<organism evidence="3 4">
    <name type="scientific">Anaeromicropila herbilytica</name>
    <dbReference type="NCBI Taxonomy" id="2785025"/>
    <lineage>
        <taxon>Bacteria</taxon>
        <taxon>Bacillati</taxon>
        <taxon>Bacillota</taxon>
        <taxon>Clostridia</taxon>
        <taxon>Lachnospirales</taxon>
        <taxon>Lachnospiraceae</taxon>
        <taxon>Anaeromicropila</taxon>
    </lineage>
</organism>
<reference evidence="3 4" key="1">
    <citation type="submission" date="2020-11" db="EMBL/GenBank/DDBJ databases">
        <title>Draft genome sequencing of a Lachnospiraceae strain isolated from anoxic soil subjected to BSD treatment.</title>
        <authorList>
            <person name="Uek A."/>
            <person name="Tonouchi A."/>
        </authorList>
    </citation>
    <scope>NUCLEOTIDE SEQUENCE [LARGE SCALE GENOMIC DNA]</scope>
    <source>
        <strain evidence="3 4">TB5</strain>
    </source>
</reference>
<evidence type="ECO:0000259" key="2">
    <source>
        <dbReference type="Pfam" id="PF02517"/>
    </source>
</evidence>
<feature type="transmembrane region" description="Helical" evidence="1">
    <location>
        <begin position="27"/>
        <end position="45"/>
    </location>
</feature>
<protein>
    <recommendedName>
        <fullName evidence="2">CAAX prenyl protease 2/Lysostaphin resistance protein A-like domain-containing protein</fullName>
    </recommendedName>
</protein>
<keyword evidence="1" id="KW-0472">Membrane</keyword>
<dbReference type="GO" id="GO:0080120">
    <property type="term" value="P:CAAX-box protein maturation"/>
    <property type="evidence" value="ECO:0007669"/>
    <property type="project" value="UniProtKB-ARBA"/>
</dbReference>
<keyword evidence="4" id="KW-1185">Reference proteome</keyword>
<proteinExistence type="predicted"/>
<name>A0A7R7IB10_9FIRM</name>
<feature type="transmembrane region" description="Helical" evidence="1">
    <location>
        <begin position="121"/>
        <end position="143"/>
    </location>
</feature>
<keyword evidence="1" id="KW-0812">Transmembrane</keyword>
<dbReference type="PANTHER" id="PTHR35797">
    <property type="entry name" value="PROTEASE-RELATED"/>
    <property type="match status" value="1"/>
</dbReference>
<keyword evidence="1" id="KW-1133">Transmembrane helix</keyword>
<feature type="domain" description="CAAX prenyl protease 2/Lysostaphin resistance protein A-like" evidence="2">
    <location>
        <begin position="128"/>
        <end position="232"/>
    </location>
</feature>
<dbReference type="Proteomes" id="UP000595897">
    <property type="component" value="Chromosome"/>
</dbReference>
<feature type="transmembrane region" description="Helical" evidence="1">
    <location>
        <begin position="51"/>
        <end position="70"/>
    </location>
</feature>
<gene>
    <name evidence="3" type="ORF">bsdtb5_03270</name>
</gene>
<dbReference type="InterPro" id="IPR042150">
    <property type="entry name" value="MmRce1-like"/>
</dbReference>
<dbReference type="EMBL" id="AP024169">
    <property type="protein sequence ID" value="BCN29032.1"/>
    <property type="molecule type" value="Genomic_DNA"/>
</dbReference>
<dbReference type="GO" id="GO:0004175">
    <property type="term" value="F:endopeptidase activity"/>
    <property type="evidence" value="ECO:0007669"/>
    <property type="project" value="UniProtKB-ARBA"/>
</dbReference>
<dbReference type="InterPro" id="IPR003675">
    <property type="entry name" value="Rce1/LyrA-like_dom"/>
</dbReference>
<dbReference type="Pfam" id="PF02517">
    <property type="entry name" value="Rce1-like"/>
    <property type="match status" value="1"/>
</dbReference>
<evidence type="ECO:0000313" key="3">
    <source>
        <dbReference type="EMBL" id="BCN29032.1"/>
    </source>
</evidence>
<dbReference type="KEGG" id="ahb:bsdtb5_03270"/>
<sequence>MEQVYNKEVDKYKDGANKNMKKEKKSIIIFLIATFILSSVCYYIYIKGGEAASGITALLMWCPGVVAIIIRNIYYKKEKVLGFNRCNIRYIILGIFIPMIYLGGSYGIYWLLTPKAFTSNIYSNSIGLMICAVFSSVLTAMGEEIGWRGFLLPKMDLIMSRKKAIILCGLIWAVWHYPLMITGLYQSGTPLWYQLPLFTIEIILVTSVMAYLRFQSESVWPAIILHASHNYIDQLLCGPLTNSKSSPYFAGETGFVTVFFILIIIIVIYNKQLKNQSNQLNNF</sequence>
<dbReference type="PANTHER" id="PTHR35797:SF1">
    <property type="entry name" value="PROTEASE"/>
    <property type="match status" value="1"/>
</dbReference>
<feature type="transmembrane region" description="Helical" evidence="1">
    <location>
        <begin position="90"/>
        <end position="109"/>
    </location>
</feature>
<dbReference type="AlphaFoldDB" id="A0A7R7IB10"/>
<accession>A0A7R7IB10</accession>
<feature type="transmembrane region" description="Helical" evidence="1">
    <location>
        <begin position="248"/>
        <end position="269"/>
    </location>
</feature>
<evidence type="ECO:0000313" key="4">
    <source>
        <dbReference type="Proteomes" id="UP000595897"/>
    </source>
</evidence>
<evidence type="ECO:0000256" key="1">
    <source>
        <dbReference type="SAM" id="Phobius"/>
    </source>
</evidence>